<evidence type="ECO:0000256" key="1">
    <source>
        <dbReference type="ARBA" id="ARBA00001947"/>
    </source>
</evidence>
<evidence type="ECO:0000256" key="5">
    <source>
        <dbReference type="ARBA" id="ARBA00022723"/>
    </source>
</evidence>
<dbReference type="PROSITE" id="PS50199">
    <property type="entry name" value="ZF_RANBP2_2"/>
    <property type="match status" value="3"/>
</dbReference>
<sequence length="788" mass="87185">MVSEMPRKSLFHRIADSITGFVPSSILPTVNAAPRISIDLNKSDTKTSLKRANDFLDNNSEFELKNKVWGCKEPVWGYANVDLDATDKSESECSLRSFSTSGVSSLMPKSWLSRSEVVQNKSTVQRTKLCSNSHIVPPEACNSIKANYCKQISSWEGFWDDPKSCPCPAPKRQRLSSSSSLSPGYLNRPRLGTTYGGAASCRNARELFDFTVPLKFELHLDRNSQLRSTFNANLSSTARRILETLENFSTPLTSGYLQSNASRQVTQVRTRVQSNRFPSFTKTLERITSLPKEPNKQSFHKDRVQKHPQPHVSSEPVLYNKGFQSQICNNIEPLMDAVPSTSEMRKQGGKRSLPVYTFADPIHKFSGNIHTLNPPSTVHQEYIFTCPSRSCLNCSSAMISAEPNTQQFTNESSRLSKPKTTETKTWRCETCLLENSDNRDSCQSCSLPKSKPAQHVKETSCVSFAPTSERTVVTLISSSSAIDKMWECPTCMVFNEQKAIHCVCCQTRKPEGSATSLWSCPTCMVQNNDKFDKCCCCSTVKPNARPDSQTIPSKACLPKVVTKPLGNFKFAFGLQNLENSEDLKASPFNEVPNSQHEHIVHSNKEMKLSFNTELPAREKSGLPTCTDFNLKANNTFQFGFSSQSVTTSSDDHISSSALNTVISVGSSLGTTPSQNNIGFMSTYTTANTLVTMNPLFSSSTGQENSFSFTFNPSNPTGLSISTSALPLSIPNDQKTNVFNSDPAFKMGGNITSACTSTPQLPYLTNPNQDASVNNETRKKAHAVRRLRR</sequence>
<dbReference type="Gene3D" id="4.10.1060.10">
    <property type="entry name" value="Zinc finger, RanBP2-type"/>
    <property type="match status" value="2"/>
</dbReference>
<keyword evidence="14" id="KW-0539">Nucleus</keyword>
<feature type="compositionally biased region" description="Basic residues" evidence="20">
    <location>
        <begin position="778"/>
        <end position="788"/>
    </location>
</feature>
<evidence type="ECO:0000259" key="21">
    <source>
        <dbReference type="PROSITE" id="PS50199"/>
    </source>
</evidence>
<keyword evidence="12" id="KW-0906">Nuclear pore complex</keyword>
<dbReference type="AlphaFoldDB" id="C1LJ41"/>
<keyword evidence="13" id="KW-0472">Membrane</keyword>
<keyword evidence="4" id="KW-0813">Transport</keyword>
<comment type="similarity">
    <text evidence="15">Belongs to the NUP153 family.</text>
</comment>
<feature type="domain" description="RanBP2-type" evidence="21">
    <location>
        <begin position="510"/>
        <end position="543"/>
    </location>
</feature>
<comment type="subcellular location">
    <subcellularLocation>
        <location evidence="2">Nucleus membrane</location>
    </subcellularLocation>
    <subcellularLocation>
        <location evidence="3">Nucleus</location>
        <location evidence="3">Nuclear pore complex</location>
    </subcellularLocation>
</comment>
<dbReference type="InterPro" id="IPR036443">
    <property type="entry name" value="Znf_RanBP2_sf"/>
</dbReference>
<reference evidence="22" key="1">
    <citation type="journal article" date="2009" name="Nature">
        <title>The Schistosoma japonicum genome reveals features of host-parasite interplay.</title>
        <authorList>
            <person name="Liu F."/>
            <person name="Zhou Y."/>
            <person name="Wang Z.Q."/>
            <person name="Lu G."/>
            <person name="Zheng H."/>
            <person name="Brindley P.J."/>
            <person name="McManus D.P."/>
            <person name="Blair D."/>
            <person name="Zhang Q.H."/>
            <person name="Zhong Y."/>
            <person name="Wang S."/>
            <person name="Han Z.G."/>
            <person name="Chen Z."/>
        </authorList>
    </citation>
    <scope>NUCLEOTIDE SEQUENCE</scope>
    <source>
        <strain evidence="22">Anhui</strain>
    </source>
</reference>
<evidence type="ECO:0000256" key="16">
    <source>
        <dbReference type="ARBA" id="ARBA00068609"/>
    </source>
</evidence>
<feature type="domain" description="RanBP2-type" evidence="21">
    <location>
        <begin position="482"/>
        <end position="511"/>
    </location>
</feature>
<feature type="compositionally biased region" description="Polar residues" evidence="20">
    <location>
        <begin position="765"/>
        <end position="774"/>
    </location>
</feature>
<organism evidence="22">
    <name type="scientific">Schistosoma japonicum</name>
    <name type="common">Blood fluke</name>
    <dbReference type="NCBI Taxonomy" id="6182"/>
    <lineage>
        <taxon>Eukaryota</taxon>
        <taxon>Metazoa</taxon>
        <taxon>Spiralia</taxon>
        <taxon>Lophotrochozoa</taxon>
        <taxon>Platyhelminthes</taxon>
        <taxon>Trematoda</taxon>
        <taxon>Digenea</taxon>
        <taxon>Strigeidida</taxon>
        <taxon>Schistosomatoidea</taxon>
        <taxon>Schistosomatidae</taxon>
        <taxon>Schistosoma</taxon>
    </lineage>
</organism>
<dbReference type="GO" id="GO:0008270">
    <property type="term" value="F:zinc ion binding"/>
    <property type="evidence" value="ECO:0007669"/>
    <property type="project" value="UniProtKB-KW"/>
</dbReference>
<dbReference type="PROSITE" id="PS01358">
    <property type="entry name" value="ZF_RANBP2_1"/>
    <property type="match status" value="3"/>
</dbReference>
<evidence type="ECO:0000256" key="6">
    <source>
        <dbReference type="ARBA" id="ARBA00022771"/>
    </source>
</evidence>
<dbReference type="GO" id="GO:0003677">
    <property type="term" value="F:DNA binding"/>
    <property type="evidence" value="ECO:0007669"/>
    <property type="project" value="UniProtKB-KW"/>
</dbReference>
<dbReference type="GO" id="GO:0005643">
    <property type="term" value="C:nuclear pore"/>
    <property type="evidence" value="ECO:0007669"/>
    <property type="project" value="UniProtKB-SubCell"/>
</dbReference>
<proteinExistence type="evidence at transcript level"/>
<evidence type="ECO:0000256" key="18">
    <source>
        <dbReference type="ARBA" id="ARBA00079437"/>
    </source>
</evidence>
<evidence type="ECO:0000256" key="13">
    <source>
        <dbReference type="ARBA" id="ARBA00023136"/>
    </source>
</evidence>
<dbReference type="Pfam" id="PF00641">
    <property type="entry name" value="Zn_ribbon_RanBP"/>
    <property type="match status" value="1"/>
</dbReference>
<keyword evidence="6 19" id="KW-0863">Zinc-finger</keyword>
<dbReference type="SUPFAM" id="SSF90209">
    <property type="entry name" value="Ran binding protein zinc finger-like"/>
    <property type="match status" value="2"/>
</dbReference>
<keyword evidence="8" id="KW-0862">Zinc</keyword>
<keyword evidence="9" id="KW-0653">Protein transport</keyword>
<keyword evidence="5" id="KW-0479">Metal-binding</keyword>
<evidence type="ECO:0000256" key="12">
    <source>
        <dbReference type="ARBA" id="ARBA00023132"/>
    </source>
</evidence>
<dbReference type="GO" id="GO:0006405">
    <property type="term" value="P:RNA export from nucleus"/>
    <property type="evidence" value="ECO:0007669"/>
    <property type="project" value="TreeGrafter"/>
</dbReference>
<evidence type="ECO:0000256" key="11">
    <source>
        <dbReference type="ARBA" id="ARBA00023125"/>
    </source>
</evidence>
<evidence type="ECO:0000256" key="19">
    <source>
        <dbReference type="PROSITE-ProRule" id="PRU00322"/>
    </source>
</evidence>
<dbReference type="GO" id="GO:0017056">
    <property type="term" value="F:structural constituent of nuclear pore"/>
    <property type="evidence" value="ECO:0007669"/>
    <property type="project" value="TreeGrafter"/>
</dbReference>
<evidence type="ECO:0000256" key="2">
    <source>
        <dbReference type="ARBA" id="ARBA00004126"/>
    </source>
</evidence>
<accession>C1LJ41</accession>
<evidence type="ECO:0000256" key="8">
    <source>
        <dbReference type="ARBA" id="ARBA00022833"/>
    </source>
</evidence>
<dbReference type="GO" id="GO:0006606">
    <property type="term" value="P:protein import into nucleus"/>
    <property type="evidence" value="ECO:0007669"/>
    <property type="project" value="TreeGrafter"/>
</dbReference>
<evidence type="ECO:0000256" key="20">
    <source>
        <dbReference type="SAM" id="MobiDB-lite"/>
    </source>
</evidence>
<evidence type="ECO:0000256" key="3">
    <source>
        <dbReference type="ARBA" id="ARBA00004567"/>
    </source>
</evidence>
<evidence type="ECO:0000313" key="22">
    <source>
        <dbReference type="EMBL" id="CAX74719.1"/>
    </source>
</evidence>
<name>C1LJ41_SCHJA</name>
<feature type="region of interest" description="Disordered" evidence="20">
    <location>
        <begin position="765"/>
        <end position="788"/>
    </location>
</feature>
<dbReference type="PANTHER" id="PTHR23193">
    <property type="entry name" value="NUCLEAR PORE COMPLEX PROTEIN NUP"/>
    <property type="match status" value="1"/>
</dbReference>
<dbReference type="PANTHER" id="PTHR23193:SF23">
    <property type="entry name" value="NUCLEAR PORE COMPLEX PROTEIN NUP153"/>
    <property type="match status" value="1"/>
</dbReference>
<dbReference type="InterPro" id="IPR001876">
    <property type="entry name" value="Znf_RanBP2"/>
</dbReference>
<evidence type="ECO:0000256" key="4">
    <source>
        <dbReference type="ARBA" id="ARBA00022448"/>
    </source>
</evidence>
<dbReference type="SMART" id="SM00547">
    <property type="entry name" value="ZnF_RBZ"/>
    <property type="match status" value="3"/>
</dbReference>
<evidence type="ECO:0000256" key="17">
    <source>
        <dbReference type="ARBA" id="ARBA00078197"/>
    </source>
</evidence>
<keyword evidence="11" id="KW-0238">DNA-binding</keyword>
<evidence type="ECO:0000256" key="10">
    <source>
        <dbReference type="ARBA" id="ARBA00023010"/>
    </source>
</evidence>
<keyword evidence="7" id="KW-0509">mRNA transport</keyword>
<dbReference type="GO" id="GO:0008139">
    <property type="term" value="F:nuclear localization sequence binding"/>
    <property type="evidence" value="ECO:0007669"/>
    <property type="project" value="TreeGrafter"/>
</dbReference>
<keyword evidence="10" id="KW-0811">Translocation</keyword>
<feature type="domain" description="RanBP2-type" evidence="21">
    <location>
        <begin position="422"/>
        <end position="451"/>
    </location>
</feature>
<evidence type="ECO:0000256" key="15">
    <source>
        <dbReference type="ARBA" id="ARBA00060842"/>
    </source>
</evidence>
<dbReference type="GO" id="GO:0051028">
    <property type="term" value="P:mRNA transport"/>
    <property type="evidence" value="ECO:0007669"/>
    <property type="project" value="UniProtKB-KW"/>
</dbReference>
<reference evidence="22" key="2">
    <citation type="submission" date="2009-03" db="EMBL/GenBank/DDBJ databases">
        <authorList>
            <person name="Gang L."/>
        </authorList>
    </citation>
    <scope>NUCLEOTIDE SEQUENCE</scope>
    <source>
        <strain evidence="22">Anhui</strain>
    </source>
</reference>
<evidence type="ECO:0000256" key="14">
    <source>
        <dbReference type="ARBA" id="ARBA00023242"/>
    </source>
</evidence>
<dbReference type="EMBL" id="FN318991">
    <property type="protein sequence ID" value="CAX74719.1"/>
    <property type="molecule type" value="mRNA"/>
</dbReference>
<evidence type="ECO:0000256" key="9">
    <source>
        <dbReference type="ARBA" id="ARBA00022927"/>
    </source>
</evidence>
<protein>
    <recommendedName>
        <fullName evidence="16">Nuclear pore complex protein Nup153</fullName>
    </recommendedName>
    <alternativeName>
        <fullName evidence="18">153 kDa nucleoporin</fullName>
    </alternativeName>
    <alternativeName>
        <fullName evidence="17">Nucleoporin Nup153</fullName>
    </alternativeName>
</protein>
<dbReference type="GO" id="GO:0031965">
    <property type="term" value="C:nuclear membrane"/>
    <property type="evidence" value="ECO:0007669"/>
    <property type="project" value="UniProtKB-SubCell"/>
</dbReference>
<comment type="cofactor">
    <cofactor evidence="1">
        <name>Zn(2+)</name>
        <dbReference type="ChEBI" id="CHEBI:29105"/>
    </cofactor>
</comment>
<dbReference type="InterPro" id="IPR026054">
    <property type="entry name" value="Nucleoporin"/>
</dbReference>
<evidence type="ECO:0000256" key="7">
    <source>
        <dbReference type="ARBA" id="ARBA00022816"/>
    </source>
</evidence>